<reference evidence="9" key="1">
    <citation type="submission" date="2013-08" db="EMBL/GenBank/DDBJ databases">
        <title>Gene expansion shapes genome architecture in the human pathogen Lichtheimia corymbifera: an evolutionary genomics analysis in the ancient terrestrial Mucorales (Mucoromycotina).</title>
        <authorList>
            <person name="Schwartze V.U."/>
            <person name="Winter S."/>
            <person name="Shelest E."/>
            <person name="Marcet-Houben M."/>
            <person name="Horn F."/>
            <person name="Wehner S."/>
            <person name="Hoffmann K."/>
            <person name="Riege K."/>
            <person name="Sammeth M."/>
            <person name="Nowrousian M."/>
            <person name="Valiante V."/>
            <person name="Linde J."/>
            <person name="Jacobsen I.D."/>
            <person name="Marz M."/>
            <person name="Brakhage A.A."/>
            <person name="Gabaldon T."/>
            <person name="Bocker S."/>
            <person name="Voigt K."/>
        </authorList>
    </citation>
    <scope>NUCLEOTIDE SEQUENCE [LARGE SCALE GENOMIC DNA]</scope>
    <source>
        <strain evidence="9">FSU 9682</strain>
    </source>
</reference>
<feature type="coiled-coil region" evidence="6">
    <location>
        <begin position="55"/>
        <end position="82"/>
    </location>
</feature>
<accession>A0A068S1X1</accession>
<evidence type="ECO:0000256" key="5">
    <source>
        <dbReference type="ARBA" id="ARBA00023242"/>
    </source>
</evidence>
<evidence type="ECO:0000256" key="4">
    <source>
        <dbReference type="ARBA" id="ARBA00023163"/>
    </source>
</evidence>
<proteinExistence type="predicted"/>
<gene>
    <name evidence="9" type="ORF">LCOR_07337.1</name>
</gene>
<keyword evidence="2" id="KW-0479">Metal-binding</keyword>
<evidence type="ECO:0000256" key="6">
    <source>
        <dbReference type="SAM" id="Coils"/>
    </source>
</evidence>
<dbReference type="CDD" id="cd12148">
    <property type="entry name" value="fungal_TF_MHR"/>
    <property type="match status" value="1"/>
</dbReference>
<dbReference type="CDD" id="cd00067">
    <property type="entry name" value="GAL4"/>
    <property type="match status" value="1"/>
</dbReference>
<comment type="subcellular location">
    <subcellularLocation>
        <location evidence="1">Nucleus</location>
    </subcellularLocation>
</comment>
<evidence type="ECO:0000259" key="8">
    <source>
        <dbReference type="PROSITE" id="PS50048"/>
    </source>
</evidence>
<dbReference type="PANTHER" id="PTHR47338:SF5">
    <property type="entry name" value="ZN(II)2CYS6 TRANSCRIPTION FACTOR (EUROFUNG)"/>
    <property type="match status" value="1"/>
</dbReference>
<protein>
    <recommendedName>
        <fullName evidence="8">Zn(2)-C6 fungal-type domain-containing protein</fullName>
    </recommendedName>
</protein>
<evidence type="ECO:0000256" key="7">
    <source>
        <dbReference type="SAM" id="MobiDB-lite"/>
    </source>
</evidence>
<dbReference type="InterPro" id="IPR050815">
    <property type="entry name" value="TF_fung"/>
</dbReference>
<dbReference type="SUPFAM" id="SSF57701">
    <property type="entry name" value="Zn2/Cys6 DNA-binding domain"/>
    <property type="match status" value="1"/>
</dbReference>
<feature type="region of interest" description="Disordered" evidence="7">
    <location>
        <begin position="88"/>
        <end position="123"/>
    </location>
</feature>
<dbReference type="SMART" id="SM00066">
    <property type="entry name" value="GAL4"/>
    <property type="match status" value="1"/>
</dbReference>
<keyword evidence="4" id="KW-0804">Transcription</keyword>
<keyword evidence="6" id="KW-0175">Coiled coil</keyword>
<evidence type="ECO:0000256" key="1">
    <source>
        <dbReference type="ARBA" id="ARBA00004123"/>
    </source>
</evidence>
<dbReference type="InterPro" id="IPR001138">
    <property type="entry name" value="Zn2Cys6_DnaBD"/>
</dbReference>
<keyword evidence="3" id="KW-0805">Transcription regulation</keyword>
<dbReference type="Pfam" id="PF00172">
    <property type="entry name" value="Zn_clus"/>
    <property type="match status" value="1"/>
</dbReference>
<keyword evidence="10" id="KW-1185">Reference proteome</keyword>
<feature type="compositionally biased region" description="Polar residues" evidence="7">
    <location>
        <begin position="104"/>
        <end position="119"/>
    </location>
</feature>
<dbReference type="Proteomes" id="UP000027586">
    <property type="component" value="Unassembled WGS sequence"/>
</dbReference>
<dbReference type="Gene3D" id="4.10.240.10">
    <property type="entry name" value="Zn(2)-C6 fungal-type DNA-binding domain"/>
    <property type="match status" value="1"/>
</dbReference>
<evidence type="ECO:0000313" key="10">
    <source>
        <dbReference type="Proteomes" id="UP000027586"/>
    </source>
</evidence>
<comment type="caution">
    <text evidence="9">The sequence shown here is derived from an EMBL/GenBank/DDBJ whole genome shotgun (WGS) entry which is preliminary data.</text>
</comment>
<feature type="domain" description="Zn(2)-C6 fungal-type" evidence="8">
    <location>
        <begin position="9"/>
        <end position="38"/>
    </location>
</feature>
<keyword evidence="5" id="KW-0539">Nucleus</keyword>
<dbReference type="PANTHER" id="PTHR47338">
    <property type="entry name" value="ZN(II)2CYS6 TRANSCRIPTION FACTOR (EUROFUNG)-RELATED"/>
    <property type="match status" value="1"/>
</dbReference>
<dbReference type="VEuPathDB" id="FungiDB:LCOR_07337.1"/>
<name>A0A068S1X1_9FUNG</name>
<dbReference type="OrthoDB" id="2328572at2759"/>
<evidence type="ECO:0000313" key="9">
    <source>
        <dbReference type="EMBL" id="CDH56269.1"/>
    </source>
</evidence>
<evidence type="ECO:0000256" key="3">
    <source>
        <dbReference type="ARBA" id="ARBA00023015"/>
    </source>
</evidence>
<evidence type="ECO:0000256" key="2">
    <source>
        <dbReference type="ARBA" id="ARBA00022723"/>
    </source>
</evidence>
<dbReference type="PROSITE" id="PS00463">
    <property type="entry name" value="ZN2_CY6_FUNGAL_1"/>
    <property type="match status" value="1"/>
</dbReference>
<dbReference type="GO" id="GO:0000981">
    <property type="term" value="F:DNA-binding transcription factor activity, RNA polymerase II-specific"/>
    <property type="evidence" value="ECO:0007669"/>
    <property type="project" value="InterPro"/>
</dbReference>
<dbReference type="EMBL" id="CBTN010000036">
    <property type="protein sequence ID" value="CDH56269.1"/>
    <property type="molecule type" value="Genomic_DNA"/>
</dbReference>
<sequence>MSPKGKNVPCEGCRERKKKCSSGQPCERCKRLGIECHYLKPAAPPDLEYVDLVNSHELEANVDELERLMTDMESELLRVQHHGLDTTTIMNGSSDDSSIPPAMTTDSPFSSASTPTSDGVASPPELSVIRSRQQPTTEKQFSPNWKVTLGKYGFSIETDIRSYDDLLQQVQLFSTTISIPLLKQPSSNDPQLIPRYTLPTLLRRAHYQASKRCMLLSEDQSSSSSSSSSPSIIMSNNDLVNAINYNLATHLLDAYFSCQFYRTIFLHRNTFYSLFVTNKDLYSSSVVSSFCAAILTLRCRHVQSTIPYEQQRQLQNLYYSRAHDLIEQTFDEPTLDTFMTYLFMAYYHSNLTRPKEARQYLDFALRIRELIDDRYMSPDCDNNERELYIRLHALISIIARKIEFLNNQRGIPLKVKRPIRVMNLELCKRIRSSRYQATPLPDESFHVKRAIMKDKFGAGINKILGPYLNHTRLSQDPVPLSLLVKTESALNQYCFKDIPGTYRLSLNIFENDISDSEFRHRLNNDKSTDPSTVTLAIRYYQALITIHEPFLPTLPPEFRTNAFETEEVTPSINEPPTLEADKRDRFTMRALEVCYRSAVIITRLFEYLVLQESICCESLMPLLLSAWDIHVRNACLGFADPEKAQKHVPIRVVKASRDYVMRCICVLRKGYCYNAADRAMWEHHQNMENELLQALFATRPYTAEYWDPWSSTAAW</sequence>
<dbReference type="PROSITE" id="PS50048">
    <property type="entry name" value="ZN2_CY6_FUNGAL_2"/>
    <property type="match status" value="1"/>
</dbReference>
<feature type="compositionally biased region" description="Polar residues" evidence="7">
    <location>
        <begin position="88"/>
        <end position="97"/>
    </location>
</feature>
<dbReference type="GO" id="GO:0005634">
    <property type="term" value="C:nucleus"/>
    <property type="evidence" value="ECO:0007669"/>
    <property type="project" value="UniProtKB-SubCell"/>
</dbReference>
<dbReference type="InterPro" id="IPR036864">
    <property type="entry name" value="Zn2-C6_fun-type_DNA-bd_sf"/>
</dbReference>
<dbReference type="AlphaFoldDB" id="A0A068S1X1"/>
<organism evidence="9 10">
    <name type="scientific">Lichtheimia corymbifera JMRC:FSU:9682</name>
    <dbReference type="NCBI Taxonomy" id="1263082"/>
    <lineage>
        <taxon>Eukaryota</taxon>
        <taxon>Fungi</taxon>
        <taxon>Fungi incertae sedis</taxon>
        <taxon>Mucoromycota</taxon>
        <taxon>Mucoromycotina</taxon>
        <taxon>Mucoromycetes</taxon>
        <taxon>Mucorales</taxon>
        <taxon>Lichtheimiaceae</taxon>
        <taxon>Lichtheimia</taxon>
    </lineage>
</organism>
<dbReference type="GO" id="GO:0008270">
    <property type="term" value="F:zinc ion binding"/>
    <property type="evidence" value="ECO:0007669"/>
    <property type="project" value="InterPro"/>
</dbReference>